<name>A0A814FUM6_9BILA</name>
<dbReference type="Gene3D" id="3.40.1580.10">
    <property type="entry name" value="SMI1/KNR4-like"/>
    <property type="match status" value="1"/>
</dbReference>
<dbReference type="AlphaFoldDB" id="A0A814FUM6"/>
<dbReference type="InterPro" id="IPR037883">
    <property type="entry name" value="Knr4/Smi1-like_sf"/>
</dbReference>
<dbReference type="OrthoDB" id="10037503at2759"/>
<proteinExistence type="predicted"/>
<dbReference type="InterPro" id="IPR018958">
    <property type="entry name" value="Knr4/Smi1-like_dom"/>
</dbReference>
<evidence type="ECO:0000313" key="3">
    <source>
        <dbReference type="EMBL" id="CAF0985062.1"/>
    </source>
</evidence>
<dbReference type="EMBL" id="CAJNOM010000073">
    <property type="protein sequence ID" value="CAF0985062.1"/>
    <property type="molecule type" value="Genomic_DNA"/>
</dbReference>
<evidence type="ECO:0000313" key="5">
    <source>
        <dbReference type="Proteomes" id="UP000663832"/>
    </source>
</evidence>
<comment type="caution">
    <text evidence="3">The sequence shown here is derived from an EMBL/GenBank/DDBJ whole genome shotgun (WGS) entry which is preliminary data.</text>
</comment>
<dbReference type="Proteomes" id="UP000663877">
    <property type="component" value="Unassembled WGS sequence"/>
</dbReference>
<gene>
    <name evidence="4" type="ORF">BJG266_LOCUS16477</name>
    <name evidence="3" type="ORF">QVE165_LOCUS14076</name>
</gene>
<accession>A0A814FUM6</accession>
<reference evidence="3" key="1">
    <citation type="submission" date="2021-02" db="EMBL/GenBank/DDBJ databases">
        <authorList>
            <person name="Nowell W R."/>
        </authorList>
    </citation>
    <scope>NUCLEOTIDE SEQUENCE</scope>
</reference>
<organism evidence="3 5">
    <name type="scientific">Adineta steineri</name>
    <dbReference type="NCBI Taxonomy" id="433720"/>
    <lineage>
        <taxon>Eukaryota</taxon>
        <taxon>Metazoa</taxon>
        <taxon>Spiralia</taxon>
        <taxon>Gnathifera</taxon>
        <taxon>Rotifera</taxon>
        <taxon>Eurotatoria</taxon>
        <taxon>Bdelloidea</taxon>
        <taxon>Adinetida</taxon>
        <taxon>Adinetidae</taxon>
        <taxon>Adineta</taxon>
    </lineage>
</organism>
<evidence type="ECO:0000313" key="4">
    <source>
        <dbReference type="EMBL" id="CAF1011211.1"/>
    </source>
</evidence>
<feature type="region of interest" description="Disordered" evidence="1">
    <location>
        <begin position="1"/>
        <end position="49"/>
    </location>
</feature>
<protein>
    <recommendedName>
        <fullName evidence="2">Knr4/Smi1-like domain-containing protein</fullName>
    </recommendedName>
</protein>
<dbReference type="EMBL" id="CAJNOI010000076">
    <property type="protein sequence ID" value="CAF1011211.1"/>
    <property type="molecule type" value="Genomic_DNA"/>
</dbReference>
<feature type="domain" description="Knr4/Smi1-like" evidence="2">
    <location>
        <begin position="285"/>
        <end position="442"/>
    </location>
</feature>
<evidence type="ECO:0000259" key="2">
    <source>
        <dbReference type="SMART" id="SM00860"/>
    </source>
</evidence>
<dbReference type="SUPFAM" id="SSF160631">
    <property type="entry name" value="SMI1/KNR4-like"/>
    <property type="match status" value="1"/>
</dbReference>
<keyword evidence="5" id="KW-1185">Reference proteome</keyword>
<feature type="compositionally biased region" description="Basic residues" evidence="1">
    <location>
        <begin position="17"/>
        <end position="28"/>
    </location>
</feature>
<dbReference type="Pfam" id="PF09346">
    <property type="entry name" value="SMI1_KNR4"/>
    <property type="match status" value="1"/>
</dbReference>
<sequence length="459" mass="53810">MPPKRKATPSTTTTKSKSVKRGSKKSKISSRTTIQTVDEPASSSDNNDQFKHLTLLESGHIDFVYKDNDDGDDSDHMQRSIYMILTPSGTKDKTSKRRVIFTKTESKEDQNLYYMRIENMANTGTSREASIINRDTIVLVGQVAVGHYIVIQDTQSNKTHFTYSFYGNVNKERAHTEIEKRLINCEDGQNSFTIEIYNQEEYEKKVLEKLRENIWLWSHPERLIFDNDVEMTFIQDSEDLIKQNVQYLKTRLLQQTRSKEYEQLWKKINVHFKSNSKYQNRYIPGVSEYDIQEAERRLGGITLPNDIKQAIRIHNGRRKYLFGLSYRSPTTDLLPLDEWHPYENVPWCNDLFEQLVDDDDNSIGEGLMKDDLREHLKVYNDKKTVKNKEFHEMKSELLVIGEGMDDYGEQYLLGLRTGTIYLQVLNIPEWNKIGTFKDWIDLALQDENFEEEESEEDDD</sequence>
<dbReference type="Proteomes" id="UP000663832">
    <property type="component" value="Unassembled WGS sequence"/>
</dbReference>
<evidence type="ECO:0000256" key="1">
    <source>
        <dbReference type="SAM" id="MobiDB-lite"/>
    </source>
</evidence>
<dbReference type="SMART" id="SM00860">
    <property type="entry name" value="SMI1_KNR4"/>
    <property type="match status" value="1"/>
</dbReference>